<proteinExistence type="predicted"/>
<sequence>MSVSRTWLVTGSSRGLGFELVRQLLTEASNTVIATCRNPDGATSLKSLRDAAEGQLHVMRLDVSDETSIRSSAQTVGEILGDGRGLDYLINNAAISNGNDTAFEFSASGFESTLKSNVIGPALLGQVLLPYLLKGQSKVIVNFSSGLGSIGLDYGGQNATYSISKTAVNMLTYKQAKAQPELIAIAVDPGWVKTDMGGEKAPLEPHESVSAILKLVNSLDSSNSGKYYRYDGDELLW</sequence>
<dbReference type="CDD" id="cd05325">
    <property type="entry name" value="carb_red_sniffer_like_SDR_c"/>
    <property type="match status" value="1"/>
</dbReference>
<dbReference type="SUPFAM" id="SSF51735">
    <property type="entry name" value="NAD(P)-binding Rossmann-fold domains"/>
    <property type="match status" value="1"/>
</dbReference>
<dbReference type="Pfam" id="PF00106">
    <property type="entry name" value="adh_short"/>
    <property type="match status" value="1"/>
</dbReference>
<gene>
    <name evidence="1" type="ORF">OBBRIDRAFT_311341</name>
</gene>
<dbReference type="Gene3D" id="3.40.50.720">
    <property type="entry name" value="NAD(P)-binding Rossmann-like Domain"/>
    <property type="match status" value="1"/>
</dbReference>
<name>A0A8E2AJ31_9APHY</name>
<dbReference type="PANTHER" id="PTHR45458">
    <property type="entry name" value="SHORT-CHAIN DEHYDROGENASE/REDUCTASE SDR"/>
    <property type="match status" value="1"/>
</dbReference>
<accession>A0A8E2AJ31</accession>
<dbReference type="GO" id="GO:0016616">
    <property type="term" value="F:oxidoreductase activity, acting on the CH-OH group of donors, NAD or NADP as acceptor"/>
    <property type="evidence" value="ECO:0007669"/>
    <property type="project" value="TreeGrafter"/>
</dbReference>
<dbReference type="InterPro" id="IPR036291">
    <property type="entry name" value="NAD(P)-bd_dom_sf"/>
</dbReference>
<dbReference type="InterPro" id="IPR002347">
    <property type="entry name" value="SDR_fam"/>
</dbReference>
<dbReference type="OrthoDB" id="9876299at2759"/>
<evidence type="ECO:0000313" key="2">
    <source>
        <dbReference type="Proteomes" id="UP000250043"/>
    </source>
</evidence>
<keyword evidence="2" id="KW-1185">Reference proteome</keyword>
<organism evidence="1 2">
    <name type="scientific">Obba rivulosa</name>
    <dbReference type="NCBI Taxonomy" id="1052685"/>
    <lineage>
        <taxon>Eukaryota</taxon>
        <taxon>Fungi</taxon>
        <taxon>Dikarya</taxon>
        <taxon>Basidiomycota</taxon>
        <taxon>Agaricomycotina</taxon>
        <taxon>Agaricomycetes</taxon>
        <taxon>Polyporales</taxon>
        <taxon>Gelatoporiaceae</taxon>
        <taxon>Obba</taxon>
    </lineage>
</organism>
<evidence type="ECO:0000313" key="1">
    <source>
        <dbReference type="EMBL" id="OCH85486.1"/>
    </source>
</evidence>
<dbReference type="InterPro" id="IPR052184">
    <property type="entry name" value="SDR_enzymes"/>
</dbReference>
<dbReference type="AlphaFoldDB" id="A0A8E2AJ31"/>
<dbReference type="PRINTS" id="PR00081">
    <property type="entry name" value="GDHRDH"/>
</dbReference>
<protein>
    <submittedName>
        <fullName evidence="1">NAD(P)-binding protein</fullName>
    </submittedName>
</protein>
<dbReference type="PANTHER" id="PTHR45458:SF1">
    <property type="entry name" value="SHORT CHAIN DEHYDROGENASE"/>
    <property type="match status" value="1"/>
</dbReference>
<dbReference type="EMBL" id="KV722581">
    <property type="protein sequence ID" value="OCH85486.1"/>
    <property type="molecule type" value="Genomic_DNA"/>
</dbReference>
<dbReference type="Proteomes" id="UP000250043">
    <property type="component" value="Unassembled WGS sequence"/>
</dbReference>
<reference evidence="1 2" key="1">
    <citation type="submission" date="2016-07" db="EMBL/GenBank/DDBJ databases">
        <title>Draft genome of the white-rot fungus Obba rivulosa 3A-2.</title>
        <authorList>
            <consortium name="DOE Joint Genome Institute"/>
            <person name="Miettinen O."/>
            <person name="Riley R."/>
            <person name="Acob R."/>
            <person name="Barry K."/>
            <person name="Cullen D."/>
            <person name="De Vries R."/>
            <person name="Hainaut M."/>
            <person name="Hatakka A."/>
            <person name="Henrissat B."/>
            <person name="Hilden K."/>
            <person name="Kuo R."/>
            <person name="Labutti K."/>
            <person name="Lipzen A."/>
            <person name="Makela M.R."/>
            <person name="Sandor L."/>
            <person name="Spatafora J.W."/>
            <person name="Grigoriev I.V."/>
            <person name="Hibbett D.S."/>
        </authorList>
    </citation>
    <scope>NUCLEOTIDE SEQUENCE [LARGE SCALE GENOMIC DNA]</scope>
    <source>
        <strain evidence="1 2">3A-2</strain>
    </source>
</reference>